<keyword evidence="2" id="KW-1185">Reference proteome</keyword>
<dbReference type="Gene3D" id="2.60.120.580">
    <property type="entry name" value="Acetamidase/Formamidase-like domains"/>
    <property type="match status" value="2"/>
</dbReference>
<dbReference type="EMBL" id="BONU01000001">
    <property type="protein sequence ID" value="GIG71724.1"/>
    <property type="molecule type" value="Genomic_DNA"/>
</dbReference>
<protein>
    <submittedName>
        <fullName evidence="1">Acetamidase</fullName>
    </submittedName>
</protein>
<comment type="caution">
    <text evidence="1">The sequence shown here is derived from an EMBL/GenBank/DDBJ whole genome shotgun (WGS) entry which is preliminary data.</text>
</comment>
<dbReference type="Proteomes" id="UP000653674">
    <property type="component" value="Unassembled WGS sequence"/>
</dbReference>
<dbReference type="Pfam" id="PF03069">
    <property type="entry name" value="FmdA_AmdA"/>
    <property type="match status" value="1"/>
</dbReference>
<dbReference type="RefSeq" id="WP_168076263.1">
    <property type="nucleotide sequence ID" value="NZ_BAAAQJ010000026.1"/>
</dbReference>
<evidence type="ECO:0000313" key="1">
    <source>
        <dbReference type="EMBL" id="GIG71724.1"/>
    </source>
</evidence>
<sequence>MRLTRSTTHTVWDRAIPPAARVVPGDEVTVEVANSSGGQLAKDSTVADVATLDFSNVNPVTGPLAVDGVEPGDVLVVDILDIDVDSWGWTANIPGFGLLADDFPDAHLRISSISAGSVELLPGLVLPSVPMIGTIGVAPPAAEPASVVVPTRFGGNMDIRHVTAGARLLLPVGVPDALLSLGDTHAAQGDGEICGTGIETSSVVRFRVDVIRGRALAFPIVETDPRTARAGRAIAVTAIGPDLMQATRDAARGLVDEIVLRTGLAPLDAYLFASVAADLKISEVVDAPNWVVSMHVERDLLT</sequence>
<accession>A0A8J3LPN2</accession>
<dbReference type="PANTHER" id="PTHR31891">
    <property type="entry name" value="FORMAMIDASE C869.04-RELATED"/>
    <property type="match status" value="1"/>
</dbReference>
<dbReference type="Gene3D" id="3.10.28.20">
    <property type="entry name" value="Acetamidase/Formamidase-like domains"/>
    <property type="match status" value="1"/>
</dbReference>
<reference evidence="1" key="1">
    <citation type="submission" date="2021-01" db="EMBL/GenBank/DDBJ databases">
        <title>Whole genome shotgun sequence of Planosporangium flavigriseum NBRC 105377.</title>
        <authorList>
            <person name="Komaki H."/>
            <person name="Tamura T."/>
        </authorList>
    </citation>
    <scope>NUCLEOTIDE SEQUENCE</scope>
    <source>
        <strain evidence="1">NBRC 105377</strain>
    </source>
</reference>
<proteinExistence type="predicted"/>
<gene>
    <name evidence="1" type="ORF">Pfl04_01280</name>
</gene>
<dbReference type="InterPro" id="IPR004304">
    <property type="entry name" value="FmdA_AmdA"/>
</dbReference>
<dbReference type="GO" id="GO:0016811">
    <property type="term" value="F:hydrolase activity, acting on carbon-nitrogen (but not peptide) bonds, in linear amides"/>
    <property type="evidence" value="ECO:0007669"/>
    <property type="project" value="InterPro"/>
</dbReference>
<name>A0A8J3LPN2_9ACTN</name>
<dbReference type="PANTHER" id="PTHR31891:SF1">
    <property type="entry name" value="FORMAMIDASE C869.04-RELATED"/>
    <property type="match status" value="1"/>
</dbReference>
<evidence type="ECO:0000313" key="2">
    <source>
        <dbReference type="Proteomes" id="UP000653674"/>
    </source>
</evidence>
<dbReference type="SUPFAM" id="SSF141130">
    <property type="entry name" value="Acetamidase/Formamidase-like"/>
    <property type="match status" value="1"/>
</dbReference>
<organism evidence="1 2">
    <name type="scientific">Planosporangium flavigriseum</name>
    <dbReference type="NCBI Taxonomy" id="373681"/>
    <lineage>
        <taxon>Bacteria</taxon>
        <taxon>Bacillati</taxon>
        <taxon>Actinomycetota</taxon>
        <taxon>Actinomycetes</taxon>
        <taxon>Micromonosporales</taxon>
        <taxon>Micromonosporaceae</taxon>
        <taxon>Planosporangium</taxon>
    </lineage>
</organism>
<dbReference type="AlphaFoldDB" id="A0A8J3LPN2"/>